<evidence type="ECO:0000256" key="2">
    <source>
        <dbReference type="NCBIfam" id="TIGR00210"/>
    </source>
</evidence>
<feature type="transmembrane region" description="Helical" evidence="1">
    <location>
        <begin position="366"/>
        <end position="392"/>
    </location>
</feature>
<keyword evidence="1" id="KW-0472">Membrane</keyword>
<keyword evidence="1" id="KW-0813">Transport</keyword>
<comment type="function">
    <text evidence="1">Catalyzes the sodium-dependent transport of glutamate.</text>
</comment>
<comment type="similarity">
    <text evidence="1">Belongs to the glutamate:Na(+) symporter (ESS) (TC 2.A.27) family.</text>
</comment>
<feature type="transmembrane region" description="Helical" evidence="1">
    <location>
        <begin position="36"/>
        <end position="58"/>
    </location>
</feature>
<dbReference type="NCBIfam" id="TIGR00210">
    <property type="entry name" value="gltS"/>
    <property type="match status" value="1"/>
</dbReference>
<protein>
    <recommendedName>
        <fullName evidence="1 2">Sodium/glutamate symporter</fullName>
    </recommendedName>
</protein>
<keyword evidence="1" id="KW-0915">Sodium</keyword>
<organism evidence="3 4">
    <name type="scientific">Anaerococcus kampingae</name>
    <dbReference type="NCBI Taxonomy" id="3115614"/>
    <lineage>
        <taxon>Bacteria</taxon>
        <taxon>Bacillati</taxon>
        <taxon>Bacillota</taxon>
        <taxon>Tissierellia</taxon>
        <taxon>Tissierellales</taxon>
        <taxon>Peptoniphilaceae</taxon>
        <taxon>Anaerococcus</taxon>
    </lineage>
</organism>
<proteinExistence type="inferred from homology"/>
<dbReference type="HAMAP" id="MF_02062">
    <property type="entry name" value="GltS"/>
    <property type="match status" value="1"/>
</dbReference>
<dbReference type="Proteomes" id="UP001637994">
    <property type="component" value="Unassembled WGS sequence"/>
</dbReference>
<dbReference type="PANTHER" id="PTHR36178">
    <property type="entry name" value="SLR0625 PROTEIN"/>
    <property type="match status" value="1"/>
</dbReference>
<keyword evidence="1" id="KW-0812">Transmembrane</keyword>
<comment type="subcellular location">
    <subcellularLocation>
        <location evidence="1">Cell membrane</location>
        <topology evidence="1">Multi-pass membrane protein</topology>
    </subcellularLocation>
</comment>
<dbReference type="EMBL" id="JBGMEF010000046">
    <property type="protein sequence ID" value="MFO3668017.1"/>
    <property type="molecule type" value="Genomic_DNA"/>
</dbReference>
<comment type="caution">
    <text evidence="1">Lacks conserved residue(s) required for the propagation of feature annotation.</text>
</comment>
<reference evidence="3 4" key="1">
    <citation type="journal article" date="2025" name="Anaerobe">
        <title>Description of Anaerococcus kampingiae sp. nov., Anaerococcus groningensis sp. nov., Anaerococcus martiniensis sp. nov., and Anaerococcus cruorum sp. nov., isolated from human clinical specimens.</title>
        <authorList>
            <person name="Boiten K.E."/>
            <person name="Meijer J."/>
            <person name="van Wezel E.M."/>
            <person name="Veloo A.C.M."/>
        </authorList>
    </citation>
    <scope>NUCLEOTIDE SEQUENCE [LARGE SCALE GENOMIC DNA]</scope>
    <source>
        <strain evidence="3 4">ENR0874</strain>
    </source>
</reference>
<feature type="transmembrane region" description="Helical" evidence="1">
    <location>
        <begin position="70"/>
        <end position="88"/>
    </location>
</feature>
<keyword evidence="1" id="KW-0769">Symport</keyword>
<dbReference type="Pfam" id="PF03616">
    <property type="entry name" value="Glt_symporter"/>
    <property type="match status" value="1"/>
</dbReference>
<feature type="transmembrane region" description="Helical" evidence="1">
    <location>
        <begin position="213"/>
        <end position="235"/>
    </location>
</feature>
<feature type="transmembrane region" description="Helical" evidence="1">
    <location>
        <begin position="151"/>
        <end position="180"/>
    </location>
</feature>
<keyword evidence="1" id="KW-0406">Ion transport</keyword>
<keyword evidence="1" id="KW-1003">Cell membrane</keyword>
<keyword evidence="1" id="KW-0739">Sodium transport</keyword>
<dbReference type="InterPro" id="IPR004445">
    <property type="entry name" value="GltS"/>
</dbReference>
<accession>A0ABW9MFA2</accession>
<feature type="transmembrane region" description="Helical" evidence="1">
    <location>
        <begin position="270"/>
        <end position="291"/>
    </location>
</feature>
<evidence type="ECO:0000313" key="3">
    <source>
        <dbReference type="EMBL" id="MFO3668017.1"/>
    </source>
</evidence>
<feature type="transmembrane region" description="Helical" evidence="1">
    <location>
        <begin position="94"/>
        <end position="113"/>
    </location>
</feature>
<comment type="caution">
    <text evidence="3">The sequence shown here is derived from an EMBL/GenBank/DDBJ whole genome shotgun (WGS) entry which is preliminary data.</text>
</comment>
<gene>
    <name evidence="3" type="primary">gltS</name>
    <name evidence="3" type="ORF">ACCQ42_09655</name>
</gene>
<dbReference type="PANTHER" id="PTHR36178:SF1">
    <property type="entry name" value="SODIUM_GLUTAMATE SYMPORTER"/>
    <property type="match status" value="1"/>
</dbReference>
<keyword evidence="1" id="KW-1133">Transmembrane helix</keyword>
<keyword evidence="1" id="KW-0029">Amino-acid transport</keyword>
<dbReference type="RefSeq" id="WP_106461093.1">
    <property type="nucleotide sequence ID" value="NZ_JBGMEF010000046.1"/>
</dbReference>
<evidence type="ECO:0000256" key="1">
    <source>
        <dbReference type="HAMAP-Rule" id="MF_02062"/>
    </source>
</evidence>
<name>A0ABW9MFA2_9FIRM</name>
<sequence length="393" mass="41864">MTIQLDVLQTAGLAALLFFMGSKIKSKSNFLQKYFIPAPVIGGLIFSLLAFIGVRNNLYSFEMDSVLQDFFMNVFFTAVGFECSIYIVKKSGILGMKLAVVAILLLVFQNLLGASLARLFGINPLLGVAMGSVSMSGGVGSAVAFGPDFEALGAAGGTAIGTAAATFGLLVGSIIGGPVAKRLIEKKNLKTNENLKNEETTTSEKTVLNKASFLKSFLLVVLTGALGSIISLLLNKTGLKFPYYVGCLFAGAIVRNIADYKNYELKPEEIGTISSFSLNLFLSMALMQLNIAKIVSLAIPMFVILLSETLLMAIYAYFITFKTCGSDYEAAVMAAGHCGVGLGQTPNAIANMTAVTEKHGPAPTAWFVLPVITVIFINIFNPIIITAFMNILS</sequence>
<keyword evidence="4" id="KW-1185">Reference proteome</keyword>
<evidence type="ECO:0000313" key="4">
    <source>
        <dbReference type="Proteomes" id="UP001637994"/>
    </source>
</evidence>
<feature type="transmembrane region" description="Helical" evidence="1">
    <location>
        <begin position="297"/>
        <end position="318"/>
    </location>
</feature>